<protein>
    <submittedName>
        <fullName evidence="1">Uncharacterized protein</fullName>
    </submittedName>
</protein>
<proteinExistence type="predicted"/>
<gene>
    <name evidence="1" type="ORF">SVUK_LOCUS15281</name>
</gene>
<dbReference type="OrthoDB" id="5868262at2759"/>
<organism evidence="1 2">
    <name type="scientific">Strongylus vulgaris</name>
    <name type="common">Blood worm</name>
    <dbReference type="NCBI Taxonomy" id="40348"/>
    <lineage>
        <taxon>Eukaryota</taxon>
        <taxon>Metazoa</taxon>
        <taxon>Ecdysozoa</taxon>
        <taxon>Nematoda</taxon>
        <taxon>Chromadorea</taxon>
        <taxon>Rhabditida</taxon>
        <taxon>Rhabditina</taxon>
        <taxon>Rhabditomorpha</taxon>
        <taxon>Strongyloidea</taxon>
        <taxon>Strongylidae</taxon>
        <taxon>Strongylus</taxon>
    </lineage>
</organism>
<sequence length="205" mass="22630">MESDTCHPVSVKISHLHARQGIDHNEAGTQTPQVTIEEQTWDAIQHPPTGTTKIIQEHQSKVERVRRKNPPVTATFNLRTDNVIDLQFTQPVLIEKLDQQQSRRQQRQHDNDTIYTSGPVHSLYYQSFSGSDGLLEEAGIPTATSATTTLAQSTAPLRSSVVDEADLGSMASNASSDGSVIIYADERPRGRASSAEGYFTVFPER</sequence>
<dbReference type="AlphaFoldDB" id="A0A3P7JHH9"/>
<reference evidence="1 2" key="1">
    <citation type="submission" date="2018-11" db="EMBL/GenBank/DDBJ databases">
        <authorList>
            <consortium name="Pathogen Informatics"/>
        </authorList>
    </citation>
    <scope>NUCLEOTIDE SEQUENCE [LARGE SCALE GENOMIC DNA]</scope>
</reference>
<accession>A0A3P7JHH9</accession>
<dbReference type="EMBL" id="UYYB01108038">
    <property type="protein sequence ID" value="VDM80283.1"/>
    <property type="molecule type" value="Genomic_DNA"/>
</dbReference>
<name>A0A3P7JHH9_STRVU</name>
<evidence type="ECO:0000313" key="2">
    <source>
        <dbReference type="Proteomes" id="UP000270094"/>
    </source>
</evidence>
<dbReference type="Proteomes" id="UP000270094">
    <property type="component" value="Unassembled WGS sequence"/>
</dbReference>
<evidence type="ECO:0000313" key="1">
    <source>
        <dbReference type="EMBL" id="VDM80283.1"/>
    </source>
</evidence>
<keyword evidence="2" id="KW-1185">Reference proteome</keyword>